<comment type="caution">
    <text evidence="1">The sequence shown here is derived from an EMBL/GenBank/DDBJ whole genome shotgun (WGS) entry which is preliminary data.</text>
</comment>
<protein>
    <submittedName>
        <fullName evidence="1">Uncharacterized protein</fullName>
    </submittedName>
</protein>
<evidence type="ECO:0000313" key="1">
    <source>
        <dbReference type="EMBL" id="MEN7431160.1"/>
    </source>
</evidence>
<gene>
    <name evidence="1" type="ORF">VA599_10390</name>
</gene>
<organism evidence="1 2">
    <name type="scientific">Chromobacterium indicum</name>
    <dbReference type="NCBI Taxonomy" id="3110228"/>
    <lineage>
        <taxon>Bacteria</taxon>
        <taxon>Pseudomonadati</taxon>
        <taxon>Pseudomonadota</taxon>
        <taxon>Betaproteobacteria</taxon>
        <taxon>Neisseriales</taxon>
        <taxon>Chromobacteriaceae</taxon>
        <taxon>Chromobacterium</taxon>
    </lineage>
</organism>
<sequence length="155" mass="17522">MQKSNNLLIALISFLSFIFVGYAANNYLFDSSVVCTAKISEMKFPRKNGMEAMVSGFIDLDMKNGTAHFFFQSKTGDFVNRILQFSPSYAMNGEAVSLVIERKNISRSEYGGLADEYHLFDVGTKHLMNFIPVTDHVTQVNFGPLSFFCENEERL</sequence>
<dbReference type="EMBL" id="JAYFSJ010000006">
    <property type="protein sequence ID" value="MEN7431160.1"/>
    <property type="molecule type" value="Genomic_DNA"/>
</dbReference>
<dbReference type="Proteomes" id="UP001405405">
    <property type="component" value="Unassembled WGS sequence"/>
</dbReference>
<name>A0ABV0CJ11_9NEIS</name>
<evidence type="ECO:0000313" key="2">
    <source>
        <dbReference type="Proteomes" id="UP001405405"/>
    </source>
</evidence>
<reference evidence="1 2" key="1">
    <citation type="submission" date="2023-12" db="EMBL/GenBank/DDBJ databases">
        <title>Chromobacterium sp. strain TRC.1.1.SA producing antimicrobial pigment.</title>
        <authorList>
            <person name="Verma N."/>
            <person name="Choksket S."/>
            <person name="Pinnaka A.K."/>
            <person name="Korpole S."/>
        </authorList>
    </citation>
    <scope>NUCLEOTIDE SEQUENCE [LARGE SCALE GENOMIC DNA]</scope>
    <source>
        <strain evidence="1 2">TRC1.1.SA</strain>
    </source>
</reference>
<accession>A0ABV0CJ11</accession>
<proteinExistence type="predicted"/>
<dbReference type="RefSeq" id="WP_346788497.1">
    <property type="nucleotide sequence ID" value="NZ_JAYFSJ010000006.1"/>
</dbReference>
<keyword evidence="2" id="KW-1185">Reference proteome</keyword>